<proteinExistence type="predicted"/>
<dbReference type="AlphaFoldDB" id="A0A1T4YDI8"/>
<accession>A0A1T4YDI8</accession>
<protein>
    <submittedName>
        <fullName evidence="1">Uncharacterized protein</fullName>
    </submittedName>
</protein>
<reference evidence="2" key="1">
    <citation type="submission" date="2017-02" db="EMBL/GenBank/DDBJ databases">
        <authorList>
            <person name="Varghese N."/>
            <person name="Submissions S."/>
        </authorList>
    </citation>
    <scope>NUCLEOTIDE SEQUENCE [LARGE SCALE GENOMIC DNA]</scope>
    <source>
        <strain evidence="2">DSM 23966</strain>
    </source>
</reference>
<sequence>MKFLHIVYADKSEMRGRRTLGKSLGEVHRAPIEHPIVDWIRKNLIPVAEQGQIQYFDFPKEKVELLNNLLNEAHAEKSKDTPRPWKYLPIPDDEHYPFMIAQYEKEYGTIYYESLYKYVTALGVILNIFDFEKNRLLVFIQ</sequence>
<evidence type="ECO:0000313" key="1">
    <source>
        <dbReference type="EMBL" id="SKA99760.1"/>
    </source>
</evidence>
<dbReference type="RefSeq" id="WP_078817718.1">
    <property type="nucleotide sequence ID" value="NZ_FUYJ01000004.1"/>
</dbReference>
<dbReference type="EMBL" id="FUYJ01000004">
    <property type="protein sequence ID" value="SKA99760.1"/>
    <property type="molecule type" value="Genomic_DNA"/>
</dbReference>
<keyword evidence="2" id="KW-1185">Reference proteome</keyword>
<dbReference type="Proteomes" id="UP000190042">
    <property type="component" value="Unassembled WGS sequence"/>
</dbReference>
<name>A0A1T4YDI8_9BACL</name>
<evidence type="ECO:0000313" key="2">
    <source>
        <dbReference type="Proteomes" id="UP000190042"/>
    </source>
</evidence>
<gene>
    <name evidence="1" type="ORF">SAMN04244570_2301</name>
</gene>
<organism evidence="1 2">
    <name type="scientific">Sporosarcina newyorkensis</name>
    <dbReference type="NCBI Taxonomy" id="759851"/>
    <lineage>
        <taxon>Bacteria</taxon>
        <taxon>Bacillati</taxon>
        <taxon>Bacillota</taxon>
        <taxon>Bacilli</taxon>
        <taxon>Bacillales</taxon>
        <taxon>Caryophanaceae</taxon>
        <taxon>Sporosarcina</taxon>
    </lineage>
</organism>